<gene>
    <name evidence="2" type="ORF">P8A19_14435</name>
</gene>
<dbReference type="InterPro" id="IPR006311">
    <property type="entry name" value="TAT_signal"/>
</dbReference>
<feature type="signal peptide" evidence="1">
    <location>
        <begin position="1"/>
        <end position="29"/>
    </location>
</feature>
<organism evidence="2 3">
    <name type="scientific">Streptomyces poriferorum</name>
    <dbReference type="NCBI Taxonomy" id="2798799"/>
    <lineage>
        <taxon>Bacteria</taxon>
        <taxon>Bacillati</taxon>
        <taxon>Actinomycetota</taxon>
        <taxon>Actinomycetes</taxon>
        <taxon>Kitasatosporales</taxon>
        <taxon>Streptomycetaceae</taxon>
        <taxon>Streptomyces</taxon>
    </lineage>
</organism>
<dbReference type="PROSITE" id="PS51318">
    <property type="entry name" value="TAT"/>
    <property type="match status" value="1"/>
</dbReference>
<name>A0ABY9IMZ6_9ACTN</name>
<proteinExistence type="predicted"/>
<feature type="chain" id="PRO_5046762790" evidence="1">
    <location>
        <begin position="30"/>
        <end position="154"/>
    </location>
</feature>
<evidence type="ECO:0000313" key="3">
    <source>
        <dbReference type="Proteomes" id="UP001235744"/>
    </source>
</evidence>
<dbReference type="EMBL" id="CP120988">
    <property type="protein sequence ID" value="WLQ56565.1"/>
    <property type="molecule type" value="Genomic_DNA"/>
</dbReference>
<keyword evidence="1" id="KW-0732">Signal</keyword>
<reference evidence="2 3" key="1">
    <citation type="submission" date="2023-03" db="EMBL/GenBank/DDBJ databases">
        <title>Isolation and description of six Streptomyces strains from soil environments, able to metabolize different microbial glucans.</title>
        <authorList>
            <person name="Widen T."/>
            <person name="Larsbrink J."/>
        </authorList>
    </citation>
    <scope>NUCLEOTIDE SEQUENCE [LARGE SCALE GENOMIC DNA]</scope>
    <source>
        <strain evidence="2 3">Alt2</strain>
    </source>
</reference>
<dbReference type="Proteomes" id="UP001235744">
    <property type="component" value="Chromosome"/>
</dbReference>
<evidence type="ECO:0000256" key="1">
    <source>
        <dbReference type="SAM" id="SignalP"/>
    </source>
</evidence>
<keyword evidence="3" id="KW-1185">Reference proteome</keyword>
<accession>A0ABY9IMZ6</accession>
<sequence>MSQSRTSRRALLTAAVAVPAAAVSAPMIAAPAAAADVPGGISVVQDWQPIVLAAAVTAATDAPAARVVKIAGTDFLQMRGGFTCAFTADAALGTLPAAITVPKTMRGVCPRNNSLGVNSCRVEVNTAGKITVFGATASNDITWVTLDSYSVVMA</sequence>
<dbReference type="RefSeq" id="WP_219573881.1">
    <property type="nucleotide sequence ID" value="NZ_CP120988.1"/>
</dbReference>
<evidence type="ECO:0000313" key="2">
    <source>
        <dbReference type="EMBL" id="WLQ56565.1"/>
    </source>
</evidence>
<protein>
    <submittedName>
        <fullName evidence="2">Uncharacterized protein</fullName>
    </submittedName>
</protein>